<evidence type="ECO:0000256" key="2">
    <source>
        <dbReference type="ARBA" id="ARBA00022692"/>
    </source>
</evidence>
<feature type="transmembrane region" description="Helical" evidence="5">
    <location>
        <begin position="243"/>
        <end position="268"/>
    </location>
</feature>
<keyword evidence="2 5" id="KW-0812">Transmembrane</keyword>
<evidence type="ECO:0000256" key="4">
    <source>
        <dbReference type="ARBA" id="ARBA00023136"/>
    </source>
</evidence>
<feature type="transmembrane region" description="Helical" evidence="5">
    <location>
        <begin position="86"/>
        <end position="104"/>
    </location>
</feature>
<accession>A0ABP7E076</accession>
<feature type="transmembrane region" description="Helical" evidence="5">
    <location>
        <begin position="354"/>
        <end position="376"/>
    </location>
</feature>
<evidence type="ECO:0000313" key="8">
    <source>
        <dbReference type="Proteomes" id="UP001501468"/>
    </source>
</evidence>
<dbReference type="EMBL" id="BAABDC010000005">
    <property type="protein sequence ID" value="GAA3711760.1"/>
    <property type="molecule type" value="Genomic_DNA"/>
</dbReference>
<feature type="transmembrane region" description="Helical" evidence="5">
    <location>
        <begin position="17"/>
        <end position="39"/>
    </location>
</feature>
<dbReference type="InterPro" id="IPR051533">
    <property type="entry name" value="WaaL-like"/>
</dbReference>
<feature type="transmembrane region" description="Helical" evidence="5">
    <location>
        <begin position="171"/>
        <end position="192"/>
    </location>
</feature>
<dbReference type="InterPro" id="IPR007016">
    <property type="entry name" value="O-antigen_ligase-rel_domated"/>
</dbReference>
<organism evidence="7 8">
    <name type="scientific">Terrabacter ginsenosidimutans</name>
    <dbReference type="NCBI Taxonomy" id="490575"/>
    <lineage>
        <taxon>Bacteria</taxon>
        <taxon>Bacillati</taxon>
        <taxon>Actinomycetota</taxon>
        <taxon>Actinomycetes</taxon>
        <taxon>Micrococcales</taxon>
        <taxon>Intrasporangiaceae</taxon>
        <taxon>Terrabacter</taxon>
    </lineage>
</organism>
<feature type="domain" description="O-antigen ligase-related" evidence="6">
    <location>
        <begin position="240"/>
        <end position="365"/>
    </location>
</feature>
<keyword evidence="4 5" id="KW-0472">Membrane</keyword>
<dbReference type="Pfam" id="PF04932">
    <property type="entry name" value="Wzy_C"/>
    <property type="match status" value="1"/>
</dbReference>
<dbReference type="Proteomes" id="UP001501468">
    <property type="component" value="Unassembled WGS sequence"/>
</dbReference>
<evidence type="ECO:0000256" key="3">
    <source>
        <dbReference type="ARBA" id="ARBA00022989"/>
    </source>
</evidence>
<protein>
    <recommendedName>
        <fullName evidence="6">O-antigen ligase-related domain-containing protein</fullName>
    </recommendedName>
</protein>
<feature type="transmembrane region" description="Helical" evidence="5">
    <location>
        <begin position="143"/>
        <end position="159"/>
    </location>
</feature>
<feature type="transmembrane region" description="Helical" evidence="5">
    <location>
        <begin position="407"/>
        <end position="427"/>
    </location>
</feature>
<comment type="caution">
    <text evidence="7">The sequence shown here is derived from an EMBL/GenBank/DDBJ whole genome shotgun (WGS) entry which is preliminary data.</text>
</comment>
<dbReference type="PANTHER" id="PTHR37422">
    <property type="entry name" value="TEICHURONIC ACID BIOSYNTHESIS PROTEIN TUAE"/>
    <property type="match status" value="1"/>
</dbReference>
<name>A0ABP7E076_9MICO</name>
<keyword evidence="8" id="KW-1185">Reference proteome</keyword>
<evidence type="ECO:0000259" key="6">
    <source>
        <dbReference type="Pfam" id="PF04932"/>
    </source>
</evidence>
<comment type="subcellular location">
    <subcellularLocation>
        <location evidence="1">Membrane</location>
        <topology evidence="1">Multi-pass membrane protein</topology>
    </subcellularLocation>
</comment>
<evidence type="ECO:0000256" key="1">
    <source>
        <dbReference type="ARBA" id="ARBA00004141"/>
    </source>
</evidence>
<sequence>MAAVFPGRARDAGRSDLLAGAALVLGGLVLVAMVGRFAVTLPEAAVIISAAVLAMGVTAVQPGLIPLAVLPLLLVVLRVGGGGVDLSLSDFALAAAALPALLLAKRPFSPGLRAVLWASAIYQFATLVTVVNNPYTANAVEWAHAWMMVSGSLVVGWAVGANGHGRTGIRLLVATMTVLAVITIVEGAVHFVHGDFSPVYPSFPYDMHKNFAGTVCATGAVMVYARPAWVGINRRWSVALMSLLLGAVLFTQSRQALIGLVAAVVVLVLRSDSDRKRSKVVLLLVAPLGLFVTNLVQDQVESGNQFNSVFQRLTWFQDSMTVWSSDPWFGVGLRWWYTDRFPFQFQPPNAEIEVLTSAGVLGLAAFVMLMVVSLRVAWKLDPAYGSLAVAVLVSRLVQGQFDLFWSAVQGSVPFVVLGICLGACWYAERAAGARPADPKLARSVPVGSA</sequence>
<reference evidence="8" key="1">
    <citation type="journal article" date="2019" name="Int. J. Syst. Evol. Microbiol.">
        <title>The Global Catalogue of Microorganisms (GCM) 10K type strain sequencing project: providing services to taxonomists for standard genome sequencing and annotation.</title>
        <authorList>
            <consortium name="The Broad Institute Genomics Platform"/>
            <consortium name="The Broad Institute Genome Sequencing Center for Infectious Disease"/>
            <person name="Wu L."/>
            <person name="Ma J."/>
        </authorList>
    </citation>
    <scope>NUCLEOTIDE SEQUENCE [LARGE SCALE GENOMIC DNA]</scope>
    <source>
        <strain evidence="8">JCM 17125</strain>
    </source>
</reference>
<keyword evidence="3 5" id="KW-1133">Transmembrane helix</keyword>
<gene>
    <name evidence="7" type="ORF">GCM10022399_30670</name>
</gene>
<feature type="transmembrane region" description="Helical" evidence="5">
    <location>
        <begin position="111"/>
        <end position="131"/>
    </location>
</feature>
<feature type="transmembrane region" description="Helical" evidence="5">
    <location>
        <begin position="46"/>
        <end position="74"/>
    </location>
</feature>
<dbReference type="PANTHER" id="PTHR37422:SF13">
    <property type="entry name" value="LIPOPOLYSACCHARIDE BIOSYNTHESIS PROTEIN PA4999-RELATED"/>
    <property type="match status" value="1"/>
</dbReference>
<proteinExistence type="predicted"/>
<evidence type="ECO:0000256" key="5">
    <source>
        <dbReference type="SAM" id="Phobius"/>
    </source>
</evidence>
<evidence type="ECO:0000313" key="7">
    <source>
        <dbReference type="EMBL" id="GAA3711760.1"/>
    </source>
</evidence>
<dbReference type="RefSeq" id="WP_344948384.1">
    <property type="nucleotide sequence ID" value="NZ_BAABDC010000005.1"/>
</dbReference>